<protein>
    <submittedName>
        <fullName evidence="1">Uncharacterized protein</fullName>
    </submittedName>
</protein>
<name>A0A292ZI18_SPHSA</name>
<gene>
    <name evidence="1" type="ORF">SFOMI_3133</name>
</gene>
<accession>A0A292ZI18</accession>
<sequence length="194" mass="22291">MKYDIRLLTKAADDLLRKVTNPRHRKILINYRRHAILEVCGRYEEILAEDLTVENPDYLMYVGGAPVPYKGRDRVEALYGSMVKTNICVMMFENELLRVDDTGFSTRVTFHIFMPAAIAIHFGAPIEAHQLDEMVIQTTDRIMVWDYNEDCKLTGENIWVGGASYRICPPDEVITIEECNRILMPLIDKVPKPG</sequence>
<reference evidence="1 2" key="1">
    <citation type="journal article" date="2013" name="Biodegradation">
        <title>Occurrence of 4-tert-butylphenol (4-t-BP) biodegradation in an aquatic sample caused by the presence of Spirodela polyrrhiza and isolation of a 4-t-BP-utilizing bacterium.</title>
        <authorList>
            <person name="Ogata Y."/>
            <person name="Toyama T."/>
            <person name="Yu N."/>
            <person name="Wang X."/>
            <person name="Sei K."/>
            <person name="Ike M."/>
        </authorList>
    </citation>
    <scope>NUCLEOTIDE SEQUENCE [LARGE SCALE GENOMIC DNA]</scope>
    <source>
        <strain evidence="1 2">OMI</strain>
    </source>
</reference>
<dbReference type="AlphaFoldDB" id="A0A292ZI18"/>
<evidence type="ECO:0000313" key="1">
    <source>
        <dbReference type="EMBL" id="GAY22576.1"/>
    </source>
</evidence>
<dbReference type="Proteomes" id="UP000221538">
    <property type="component" value="Unassembled WGS sequence"/>
</dbReference>
<organism evidence="1 2">
    <name type="scientific">Sphingobium fuliginis (strain ATCC 27551)</name>
    <dbReference type="NCBI Taxonomy" id="336203"/>
    <lineage>
        <taxon>Bacteria</taxon>
        <taxon>Pseudomonadati</taxon>
        <taxon>Pseudomonadota</taxon>
        <taxon>Alphaproteobacteria</taxon>
        <taxon>Sphingomonadales</taxon>
        <taxon>Sphingomonadaceae</taxon>
        <taxon>Sphingobium</taxon>
    </lineage>
</organism>
<reference evidence="1 2" key="2">
    <citation type="journal article" date="2013" name="Environ. Sci. Technol.">
        <title>The 4-tert-butylphenol-utilizing bacterium Sphingobium fuliginis OMI can degrade bisphenols via phenolic ring hydroxylation and meta-cleavage pathway.</title>
        <authorList>
            <person name="Ogata Y."/>
            <person name="Goda S."/>
            <person name="Toyama T."/>
            <person name="Sei K."/>
            <person name="Ike M."/>
        </authorList>
    </citation>
    <scope>NUCLEOTIDE SEQUENCE [LARGE SCALE GENOMIC DNA]</scope>
    <source>
        <strain evidence="1 2">OMI</strain>
    </source>
</reference>
<dbReference type="RefSeq" id="WP_099186194.1">
    <property type="nucleotide sequence ID" value="NZ_BEWI01000032.1"/>
</dbReference>
<comment type="caution">
    <text evidence="1">The sequence shown here is derived from an EMBL/GenBank/DDBJ whole genome shotgun (WGS) entry which is preliminary data.</text>
</comment>
<dbReference type="EMBL" id="BEWI01000032">
    <property type="protein sequence ID" value="GAY22576.1"/>
    <property type="molecule type" value="Genomic_DNA"/>
</dbReference>
<proteinExistence type="predicted"/>
<evidence type="ECO:0000313" key="2">
    <source>
        <dbReference type="Proteomes" id="UP000221538"/>
    </source>
</evidence>